<dbReference type="AlphaFoldDB" id="A0A7C2P420"/>
<organism evidence="1">
    <name type="scientific">candidate division WOR-3 bacterium</name>
    <dbReference type="NCBI Taxonomy" id="2052148"/>
    <lineage>
        <taxon>Bacteria</taxon>
        <taxon>Bacteria division WOR-3</taxon>
    </lineage>
</organism>
<sequence>MIGAILLLLKALLPSAETATLRIEGRLQGIEFIIQPGESTYALGTLPRAYPAKGQLVYDFGDISSSFPPLTSKKVKLYVSPDVRNLYLDLYAEFSVIKVYLENIDTLKINLSSRFSSFSVEAKSSQVYILNISQLHGRSEISGRRAEDWGDVTILGGTFKISGGLNRVNYIFNADGSEIICAKKVTVHRAGLINRLKLEEKLNEFAGAQSILKVYGNFNIIKLSRTEE</sequence>
<evidence type="ECO:0000313" key="1">
    <source>
        <dbReference type="EMBL" id="HEN27694.1"/>
    </source>
</evidence>
<name>A0A7C2P420_UNCW3</name>
<proteinExistence type="predicted"/>
<comment type="caution">
    <text evidence="1">The sequence shown here is derived from an EMBL/GenBank/DDBJ whole genome shotgun (WGS) entry which is preliminary data.</text>
</comment>
<gene>
    <name evidence="1" type="ORF">ENQ77_03335</name>
</gene>
<dbReference type="EMBL" id="DSOL01000095">
    <property type="protein sequence ID" value="HEN27694.1"/>
    <property type="molecule type" value="Genomic_DNA"/>
</dbReference>
<protein>
    <submittedName>
        <fullName evidence="1">Uncharacterized protein</fullName>
    </submittedName>
</protein>
<reference evidence="1" key="1">
    <citation type="journal article" date="2020" name="mSystems">
        <title>Genome- and Community-Level Interaction Insights into Carbon Utilization and Element Cycling Functions of Hydrothermarchaeota in Hydrothermal Sediment.</title>
        <authorList>
            <person name="Zhou Z."/>
            <person name="Liu Y."/>
            <person name="Xu W."/>
            <person name="Pan J."/>
            <person name="Luo Z.H."/>
            <person name="Li M."/>
        </authorList>
    </citation>
    <scope>NUCLEOTIDE SEQUENCE [LARGE SCALE GENOMIC DNA]</scope>
    <source>
        <strain evidence="1">SpSt-34</strain>
    </source>
</reference>
<accession>A0A7C2P420</accession>